<proteinExistence type="predicted"/>
<dbReference type="PANTHER" id="PTHR42470:SF2">
    <property type="match status" value="1"/>
</dbReference>
<reference evidence="4 5" key="1">
    <citation type="submission" date="2024-04" db="EMBL/GenBank/DDBJ databases">
        <title>Phyllosticta paracitricarpa is synonymous to the EU quarantine fungus P. citricarpa based on phylogenomic analyses.</title>
        <authorList>
            <consortium name="Lawrence Berkeley National Laboratory"/>
            <person name="Van ingen-buijs V.A."/>
            <person name="Van westerhoven A.C."/>
            <person name="Haridas S."/>
            <person name="Skiadas P."/>
            <person name="Martin F."/>
            <person name="Groenewald J.Z."/>
            <person name="Crous P.W."/>
            <person name="Seidl M.F."/>
        </authorList>
    </citation>
    <scope>NUCLEOTIDE SEQUENCE [LARGE SCALE GENOMIC DNA]</scope>
    <source>
        <strain evidence="4 5">CPC 17464</strain>
    </source>
</reference>
<feature type="compositionally biased region" description="Polar residues" evidence="1">
    <location>
        <begin position="90"/>
        <end position="104"/>
    </location>
</feature>
<dbReference type="RefSeq" id="XP_066656632.1">
    <property type="nucleotide sequence ID" value="XM_066797756.1"/>
</dbReference>
<organism evidence="4 5">
    <name type="scientific">Phyllosticta citribraziliensis</name>
    <dbReference type="NCBI Taxonomy" id="989973"/>
    <lineage>
        <taxon>Eukaryota</taxon>
        <taxon>Fungi</taxon>
        <taxon>Dikarya</taxon>
        <taxon>Ascomycota</taxon>
        <taxon>Pezizomycotina</taxon>
        <taxon>Dothideomycetes</taxon>
        <taxon>Dothideomycetes incertae sedis</taxon>
        <taxon>Botryosphaeriales</taxon>
        <taxon>Phyllostictaceae</taxon>
        <taxon>Phyllosticta</taxon>
    </lineage>
</organism>
<evidence type="ECO:0000256" key="2">
    <source>
        <dbReference type="SAM" id="SignalP"/>
    </source>
</evidence>
<dbReference type="InterPro" id="IPR057684">
    <property type="entry name" value="DUF7924"/>
</dbReference>
<gene>
    <name evidence="4" type="ORF">J3D65DRAFT_586071</name>
</gene>
<dbReference type="PANTHER" id="PTHR42470">
    <property type="entry name" value="VAST DOMAIN-CONTAINING PROTEIN"/>
    <property type="match status" value="1"/>
</dbReference>
<feature type="signal peptide" evidence="2">
    <location>
        <begin position="1"/>
        <end position="32"/>
    </location>
</feature>
<feature type="domain" description="DUF7924" evidence="3">
    <location>
        <begin position="265"/>
        <end position="495"/>
    </location>
</feature>
<protein>
    <recommendedName>
        <fullName evidence="3">DUF7924 domain-containing protein</fullName>
    </recommendedName>
</protein>
<feature type="chain" id="PRO_5046223420" description="DUF7924 domain-containing protein" evidence="2">
    <location>
        <begin position="33"/>
        <end position="540"/>
    </location>
</feature>
<dbReference type="EMBL" id="JBBPEH010000004">
    <property type="protein sequence ID" value="KAK7539361.1"/>
    <property type="molecule type" value="Genomic_DNA"/>
</dbReference>
<dbReference type="Proteomes" id="UP001360953">
    <property type="component" value="Unassembled WGS sequence"/>
</dbReference>
<name>A0ABR1LW03_9PEZI</name>
<evidence type="ECO:0000256" key="1">
    <source>
        <dbReference type="SAM" id="MobiDB-lite"/>
    </source>
</evidence>
<keyword evidence="5" id="KW-1185">Reference proteome</keyword>
<feature type="region of interest" description="Disordered" evidence="1">
    <location>
        <begin position="55"/>
        <end position="122"/>
    </location>
</feature>
<sequence>MSCRREAHCTLNISSFLLSLSTWSCSTSPSRSFPCDLRVHPPDTELLARMDHSAALKRKRPSDLQSGNGECGPSRQKQCPNDPTKEEESTSLSHGRLPTQTQNDAPAPVSESAESVQSPAAAPEMPEFFRPINYWRRHHRWPSYRCTGDWWSLNHLQDLKVPETQDDEDETDPEESCFSILPGYRIRKSEARFKTVDDIPTEVLYENQMLNAGNVAHSTTRDVWLQDQEHDSRDELSDASAALCRSLLQSKEPTPTGTLFDDEFFKKICKELKYESKTKLVSYVGSLLVPSVAELRARGEPGLDILTETVRQTWRRCIPVFPPSPVPDFSVGFYRRALGAEREAKLWPYLGEAPETSPFAATTNMLFPFLNVAAIGTRSSERMNATEAGLQSTHCAIIAMRSVIELFRCVSRAHEINGEILAFSVTYDTRWIQIYGHYADVSERNVHFYRHDILSNPWVYRESSADTDRWLSYQFIKSLYKDWAPRQLQRICSAIDDLPSWDVFRVSKSLPGSQSPPPVDEEKEKFANIWPSFLKGGEHD</sequence>
<comment type="caution">
    <text evidence="4">The sequence shown here is derived from an EMBL/GenBank/DDBJ whole genome shotgun (WGS) entry which is preliminary data.</text>
</comment>
<evidence type="ECO:0000313" key="5">
    <source>
        <dbReference type="Proteomes" id="UP001360953"/>
    </source>
</evidence>
<evidence type="ECO:0000313" key="4">
    <source>
        <dbReference type="EMBL" id="KAK7539361.1"/>
    </source>
</evidence>
<dbReference type="GeneID" id="92030662"/>
<keyword evidence="2" id="KW-0732">Signal</keyword>
<dbReference type="Pfam" id="PF25545">
    <property type="entry name" value="DUF7924"/>
    <property type="match status" value="1"/>
</dbReference>
<evidence type="ECO:0000259" key="3">
    <source>
        <dbReference type="Pfam" id="PF25545"/>
    </source>
</evidence>
<accession>A0ABR1LW03</accession>